<protein>
    <submittedName>
        <fullName evidence="1">Uncharacterized protein</fullName>
    </submittedName>
</protein>
<organism evidence="1 2">
    <name type="scientific">Persicitalea jodogahamensis</name>
    <dbReference type="NCBI Taxonomy" id="402147"/>
    <lineage>
        <taxon>Bacteria</taxon>
        <taxon>Pseudomonadati</taxon>
        <taxon>Bacteroidota</taxon>
        <taxon>Cytophagia</taxon>
        <taxon>Cytophagales</taxon>
        <taxon>Spirosomataceae</taxon>
        <taxon>Persicitalea</taxon>
    </lineage>
</organism>
<sequence>MKFFLLSLTAIIGAIGLFDSKKYDYLDISGNKFDISWDDITGDLWP</sequence>
<dbReference type="RefSeq" id="WP_189568022.1">
    <property type="nucleotide sequence ID" value="NZ_BMXF01000006.1"/>
</dbReference>
<comment type="caution">
    <text evidence="1">The sequence shown here is derived from an EMBL/GenBank/DDBJ whole genome shotgun (WGS) entry which is preliminary data.</text>
</comment>
<reference evidence="1 2" key="1">
    <citation type="journal article" date="2014" name="Int. J. Syst. Evol. Microbiol.">
        <title>Complete genome sequence of Corynebacterium casei LMG S-19264T (=DSM 44701T), isolated from a smear-ripened cheese.</title>
        <authorList>
            <consortium name="US DOE Joint Genome Institute (JGI-PGF)"/>
            <person name="Walter F."/>
            <person name="Albersmeier A."/>
            <person name="Kalinowski J."/>
            <person name="Ruckert C."/>
        </authorList>
    </citation>
    <scope>NUCLEOTIDE SEQUENCE [LARGE SCALE GENOMIC DNA]</scope>
    <source>
        <strain evidence="1 2">KCTC 12866</strain>
    </source>
</reference>
<evidence type="ECO:0000313" key="2">
    <source>
        <dbReference type="Proteomes" id="UP000598271"/>
    </source>
</evidence>
<accession>A0A8J3GC18</accession>
<name>A0A8J3GC18_9BACT</name>
<dbReference type="EMBL" id="BMXF01000006">
    <property type="protein sequence ID" value="GHB85742.1"/>
    <property type="molecule type" value="Genomic_DNA"/>
</dbReference>
<evidence type="ECO:0000313" key="1">
    <source>
        <dbReference type="EMBL" id="GHB85742.1"/>
    </source>
</evidence>
<gene>
    <name evidence="1" type="ORF">GCM10007390_46530</name>
</gene>
<keyword evidence="2" id="KW-1185">Reference proteome</keyword>
<proteinExistence type="predicted"/>
<dbReference type="AlphaFoldDB" id="A0A8J3GC18"/>
<dbReference type="Proteomes" id="UP000598271">
    <property type="component" value="Unassembled WGS sequence"/>
</dbReference>